<feature type="non-terminal residue" evidence="1">
    <location>
        <position position="1"/>
    </location>
</feature>
<sequence length="86" mass="9722">PHLFTACLCAGMMRTAERIPPAAPLSSPSTLMPHFGLKDNPTLAMCMRKPKVRRQMRWGGASLIIQRQKCAHSANITYKRRRGWSE</sequence>
<reference evidence="1 2" key="1">
    <citation type="submission" date="2021-06" db="EMBL/GenBank/DDBJ databases">
        <authorList>
            <person name="Palmer J.M."/>
        </authorList>
    </citation>
    <scope>NUCLEOTIDE SEQUENCE [LARGE SCALE GENOMIC DNA]</scope>
    <source>
        <strain evidence="1 2">GA_2019</strain>
        <tissue evidence="1">Muscle</tissue>
    </source>
</reference>
<accession>A0ABV0NIZ1</accession>
<comment type="caution">
    <text evidence="1">The sequence shown here is derived from an EMBL/GenBank/DDBJ whole genome shotgun (WGS) entry which is preliminary data.</text>
</comment>
<dbReference type="EMBL" id="JAHRIO010040560">
    <property type="protein sequence ID" value="MEQ2171377.1"/>
    <property type="molecule type" value="Genomic_DNA"/>
</dbReference>
<proteinExistence type="predicted"/>
<evidence type="ECO:0000313" key="1">
    <source>
        <dbReference type="EMBL" id="MEQ2171377.1"/>
    </source>
</evidence>
<evidence type="ECO:0000313" key="2">
    <source>
        <dbReference type="Proteomes" id="UP001476798"/>
    </source>
</evidence>
<organism evidence="1 2">
    <name type="scientific">Goodea atripinnis</name>
    <dbReference type="NCBI Taxonomy" id="208336"/>
    <lineage>
        <taxon>Eukaryota</taxon>
        <taxon>Metazoa</taxon>
        <taxon>Chordata</taxon>
        <taxon>Craniata</taxon>
        <taxon>Vertebrata</taxon>
        <taxon>Euteleostomi</taxon>
        <taxon>Actinopterygii</taxon>
        <taxon>Neopterygii</taxon>
        <taxon>Teleostei</taxon>
        <taxon>Neoteleostei</taxon>
        <taxon>Acanthomorphata</taxon>
        <taxon>Ovalentaria</taxon>
        <taxon>Atherinomorphae</taxon>
        <taxon>Cyprinodontiformes</taxon>
        <taxon>Goodeidae</taxon>
        <taxon>Goodea</taxon>
    </lineage>
</organism>
<dbReference type="Proteomes" id="UP001476798">
    <property type="component" value="Unassembled WGS sequence"/>
</dbReference>
<gene>
    <name evidence="1" type="ORF">GOODEAATRI_010063</name>
</gene>
<keyword evidence="2" id="KW-1185">Reference proteome</keyword>
<protein>
    <submittedName>
        <fullName evidence="1">Uncharacterized protein</fullName>
    </submittedName>
</protein>
<name>A0ABV0NIZ1_9TELE</name>